<dbReference type="SMART" id="SM00198">
    <property type="entry name" value="SCP"/>
    <property type="match status" value="1"/>
</dbReference>
<evidence type="ECO:0000313" key="5">
    <source>
        <dbReference type="Proteomes" id="UP000199727"/>
    </source>
</evidence>
<reference evidence="4 5" key="1">
    <citation type="submission" date="2017-06" db="EMBL/GenBank/DDBJ databases">
        <title>Global population genomics of the pathogenic fungus Cryptococcus neoformans var. grubii.</title>
        <authorList>
            <person name="Cuomo C."/>
            <person name="Litvintseva A."/>
            <person name="Chen Y."/>
            <person name="Young S."/>
            <person name="Zeng Q."/>
            <person name="Chapman S."/>
            <person name="Gujja S."/>
            <person name="Saif S."/>
            <person name="Birren B."/>
        </authorList>
    </citation>
    <scope>NUCLEOTIDE SEQUENCE [LARGE SCALE GENOMIC DNA]</scope>
    <source>
        <strain evidence="4 5">Tu259-1</strain>
    </source>
</reference>
<dbReference type="PANTHER" id="PTHR10334">
    <property type="entry name" value="CYSTEINE-RICH SECRETORY PROTEIN-RELATED"/>
    <property type="match status" value="1"/>
</dbReference>
<dbReference type="InterPro" id="IPR002413">
    <property type="entry name" value="V5_allergen-like"/>
</dbReference>
<keyword evidence="2" id="KW-0732">Signal</keyword>
<organism evidence="4 5">
    <name type="scientific">Cryptococcus neoformans Tu259-1</name>
    <dbReference type="NCBI Taxonomy" id="1230072"/>
    <lineage>
        <taxon>Eukaryota</taxon>
        <taxon>Fungi</taxon>
        <taxon>Dikarya</taxon>
        <taxon>Basidiomycota</taxon>
        <taxon>Agaricomycotina</taxon>
        <taxon>Tremellomycetes</taxon>
        <taxon>Tremellales</taxon>
        <taxon>Cryptococcaceae</taxon>
        <taxon>Cryptococcus</taxon>
        <taxon>Cryptococcus neoformans species complex</taxon>
    </lineage>
</organism>
<dbReference type="PROSITE" id="PS01009">
    <property type="entry name" value="CRISP_1"/>
    <property type="match status" value="1"/>
</dbReference>
<dbReference type="InterPro" id="IPR018244">
    <property type="entry name" value="Allrgn_V5/Tpx1_CS"/>
</dbReference>
<dbReference type="InterPro" id="IPR035940">
    <property type="entry name" value="CAP_sf"/>
</dbReference>
<protein>
    <recommendedName>
        <fullName evidence="3">SCP domain-containing protein</fullName>
    </recommendedName>
</protein>
<dbReference type="Proteomes" id="UP000199727">
    <property type="component" value="Unassembled WGS sequence"/>
</dbReference>
<dbReference type="InterPro" id="IPR014044">
    <property type="entry name" value="CAP_dom"/>
</dbReference>
<feature type="region of interest" description="Disordered" evidence="1">
    <location>
        <begin position="61"/>
        <end position="94"/>
    </location>
</feature>
<dbReference type="SUPFAM" id="SSF55797">
    <property type="entry name" value="PR-1-like"/>
    <property type="match status" value="1"/>
</dbReference>
<evidence type="ECO:0000313" key="4">
    <source>
        <dbReference type="EMBL" id="OXG18194.1"/>
    </source>
</evidence>
<dbReference type="GO" id="GO:0005576">
    <property type="term" value="C:extracellular region"/>
    <property type="evidence" value="ECO:0007669"/>
    <property type="project" value="InterPro"/>
</dbReference>
<comment type="caution">
    <text evidence="4">The sequence shown here is derived from an EMBL/GenBank/DDBJ whole genome shotgun (WGS) entry which is preliminary data.</text>
</comment>
<evidence type="ECO:0000259" key="3">
    <source>
        <dbReference type="SMART" id="SM00198"/>
    </source>
</evidence>
<evidence type="ECO:0000256" key="2">
    <source>
        <dbReference type="SAM" id="SignalP"/>
    </source>
</evidence>
<name>A0A854QAJ4_CRYNE</name>
<sequence length="397" mass="43142">MFNMRPCRILLLILPAAKTVADNVEKSSGTNYYYLSSIDPAFGFGHGVNNAVERATATTLQSTTAHRSSQWEQRQRSALANAPQSQTNDNSGQWISKSHYLGERQLSTFARVNVLSAVKDGRMMQGFPSVTTNSTAVVISTMYVTVYRSAWPDKTSVPSLFLPSYGITAIAIDPGSSESTCISADLASTTATPKSIIYEGITKTLPTVIGPSSTMSSSHEDEDNVQAWIKAHNNARIMYGAGQVTWNDGLAEMAEVHASLCNKEHTKAAENLRWGSGFGTPQDDVNEWMSEAALYDWDNPGYSGKNHHPMGKGCVESYGKILDAIGHFTQVVWKNTTRIGCYIARCPKGSVVSSKYDQSYQTACEYDPPVRESGLLAEKGGTDDSAFNSSQGNCYGL</sequence>
<feature type="signal peptide" evidence="2">
    <location>
        <begin position="1"/>
        <end position="21"/>
    </location>
</feature>
<dbReference type="InterPro" id="IPR001283">
    <property type="entry name" value="CRISP-related"/>
</dbReference>
<proteinExistence type="predicted"/>
<feature type="chain" id="PRO_5033055862" description="SCP domain-containing protein" evidence="2">
    <location>
        <begin position="22"/>
        <end position="397"/>
    </location>
</feature>
<dbReference type="EMBL" id="AMKT01000056">
    <property type="protein sequence ID" value="OXG18194.1"/>
    <property type="molecule type" value="Genomic_DNA"/>
</dbReference>
<dbReference type="Pfam" id="PF00188">
    <property type="entry name" value="CAP"/>
    <property type="match status" value="1"/>
</dbReference>
<dbReference type="PRINTS" id="PR00838">
    <property type="entry name" value="V5ALLERGEN"/>
</dbReference>
<dbReference type="OrthoDB" id="337038at2759"/>
<dbReference type="AlphaFoldDB" id="A0A854QAJ4"/>
<dbReference type="PRINTS" id="PR00837">
    <property type="entry name" value="V5TPXLIKE"/>
</dbReference>
<evidence type="ECO:0000256" key="1">
    <source>
        <dbReference type="SAM" id="MobiDB-lite"/>
    </source>
</evidence>
<feature type="domain" description="SCP" evidence="3">
    <location>
        <begin position="223"/>
        <end position="374"/>
    </location>
</feature>
<accession>A0A854QAJ4</accession>
<gene>
    <name evidence="4" type="ORF">C361_04315</name>
</gene>
<dbReference type="Gene3D" id="3.40.33.10">
    <property type="entry name" value="CAP"/>
    <property type="match status" value="1"/>
</dbReference>